<dbReference type="RefSeq" id="WP_126594365.1">
    <property type="nucleotide sequence ID" value="NZ_BIFQ01000001.1"/>
</dbReference>
<evidence type="ECO:0000256" key="3">
    <source>
        <dbReference type="SAM" id="Phobius"/>
    </source>
</evidence>
<feature type="compositionally biased region" description="Polar residues" evidence="2">
    <location>
        <begin position="7"/>
        <end position="23"/>
    </location>
</feature>
<keyword evidence="3" id="KW-1133">Transmembrane helix</keyword>
<proteinExistence type="predicted"/>
<feature type="coiled-coil region" evidence="1">
    <location>
        <begin position="74"/>
        <end position="108"/>
    </location>
</feature>
<keyword evidence="5" id="KW-1185">Reference proteome</keyword>
<feature type="region of interest" description="Disordered" evidence="2">
    <location>
        <begin position="1"/>
        <end position="23"/>
    </location>
</feature>
<evidence type="ECO:0000313" key="5">
    <source>
        <dbReference type="Proteomes" id="UP000287224"/>
    </source>
</evidence>
<feature type="transmembrane region" description="Helical" evidence="3">
    <location>
        <begin position="303"/>
        <end position="321"/>
    </location>
</feature>
<feature type="transmembrane region" description="Helical" evidence="3">
    <location>
        <begin position="272"/>
        <end position="297"/>
    </location>
</feature>
<protein>
    <submittedName>
        <fullName evidence="4">Uncharacterized protein</fullName>
    </submittedName>
</protein>
<keyword evidence="3" id="KW-0812">Transmembrane</keyword>
<dbReference type="Proteomes" id="UP000287224">
    <property type="component" value="Unassembled WGS sequence"/>
</dbReference>
<sequence>MFPMEEVSQTTEALEQPPQTTESLEQLPRTFDHRSALNERRQHILQQKQVEKNTDTLPSLGSETPGARFVWRQMVQLREENRRLRISLEELQERSRQLDEEKAQLQGRFEEEIAVIHSGHQQDIAHYQTHLLELMDERNHLHDECAALKVAQQDFAQRFEQSVDEEIQQRLNAMAQTLDGLAVEAEMPAPLLRFVQSAELRARSDGDRYLAEAVHLKREMERITDTLSKERQHLDEERRQLATLQQSASQQAQMRQKLLDDRFRARWKTVTLSTSAGLLLLLVISQFVCLALLHIALGGAVTLSLLLPILLCALLVAIMVSPPVRFLKHVRESVPQRKKYAAPSSSDAA</sequence>
<organism evidence="4 5">
    <name type="scientific">Dictyobacter aurantiacus</name>
    <dbReference type="NCBI Taxonomy" id="1936993"/>
    <lineage>
        <taxon>Bacteria</taxon>
        <taxon>Bacillati</taxon>
        <taxon>Chloroflexota</taxon>
        <taxon>Ktedonobacteria</taxon>
        <taxon>Ktedonobacterales</taxon>
        <taxon>Dictyobacteraceae</taxon>
        <taxon>Dictyobacter</taxon>
    </lineage>
</organism>
<keyword evidence="1" id="KW-0175">Coiled coil</keyword>
<gene>
    <name evidence="4" type="ORF">KDAU_03750</name>
</gene>
<comment type="caution">
    <text evidence="4">The sequence shown here is derived from an EMBL/GenBank/DDBJ whole genome shotgun (WGS) entry which is preliminary data.</text>
</comment>
<dbReference type="OrthoDB" id="153748at2"/>
<dbReference type="AlphaFoldDB" id="A0A401Z8A6"/>
<reference evidence="5" key="1">
    <citation type="submission" date="2018-12" db="EMBL/GenBank/DDBJ databases">
        <title>Tengunoibacter tsumagoiensis gen. nov., sp. nov., Dictyobacter kobayashii sp. nov., D. alpinus sp. nov., and D. joshuensis sp. nov. and description of Dictyobacteraceae fam. nov. within the order Ktedonobacterales isolated from Tengu-no-mugimeshi.</title>
        <authorList>
            <person name="Wang C.M."/>
            <person name="Zheng Y."/>
            <person name="Sakai Y."/>
            <person name="Toyoda A."/>
            <person name="Minakuchi Y."/>
            <person name="Abe K."/>
            <person name="Yokota A."/>
            <person name="Yabe S."/>
        </authorList>
    </citation>
    <scope>NUCLEOTIDE SEQUENCE [LARGE SCALE GENOMIC DNA]</scope>
    <source>
        <strain evidence="5">S-27</strain>
    </source>
</reference>
<name>A0A401Z8A6_9CHLR</name>
<evidence type="ECO:0000256" key="2">
    <source>
        <dbReference type="SAM" id="MobiDB-lite"/>
    </source>
</evidence>
<evidence type="ECO:0000313" key="4">
    <source>
        <dbReference type="EMBL" id="GCE03046.1"/>
    </source>
</evidence>
<dbReference type="EMBL" id="BIFQ01000001">
    <property type="protein sequence ID" value="GCE03046.1"/>
    <property type="molecule type" value="Genomic_DNA"/>
</dbReference>
<keyword evidence="3" id="KW-0472">Membrane</keyword>
<evidence type="ECO:0000256" key="1">
    <source>
        <dbReference type="SAM" id="Coils"/>
    </source>
</evidence>
<accession>A0A401Z8A6</accession>
<feature type="coiled-coil region" evidence="1">
    <location>
        <begin position="217"/>
        <end position="254"/>
    </location>
</feature>